<dbReference type="Gene3D" id="2.40.160.50">
    <property type="entry name" value="membrane protein fhac: a member of the omp85/tpsb transporter family"/>
    <property type="match status" value="1"/>
</dbReference>
<evidence type="ECO:0000256" key="1">
    <source>
        <dbReference type="ARBA" id="ARBA00022452"/>
    </source>
</evidence>
<evidence type="ECO:0008006" key="10">
    <source>
        <dbReference type="Google" id="ProtNLM"/>
    </source>
</evidence>
<feature type="chain" id="PRO_5008358980" description="POTRA domain-containing protein" evidence="5">
    <location>
        <begin position="27"/>
        <end position="556"/>
    </location>
</feature>
<keyword evidence="2" id="KW-0812">Transmembrane</keyword>
<proteinExistence type="predicted"/>
<gene>
    <name evidence="8" type="ORF">QS62_04145</name>
</gene>
<dbReference type="GO" id="GO:0098046">
    <property type="term" value="C:type V protein secretion system complex"/>
    <property type="evidence" value="ECO:0007669"/>
    <property type="project" value="TreeGrafter"/>
</dbReference>
<accession>A0A1A7P259</accession>
<keyword evidence="1" id="KW-1134">Transmembrane beta strand</keyword>
<dbReference type="GO" id="GO:0046819">
    <property type="term" value="P:protein secretion by the type V secretion system"/>
    <property type="evidence" value="ECO:0007669"/>
    <property type="project" value="TreeGrafter"/>
</dbReference>
<keyword evidence="5" id="KW-0732">Signal</keyword>
<dbReference type="InterPro" id="IPR013686">
    <property type="entry name" value="Polypept-transport_assoc_ShlB"/>
</dbReference>
<evidence type="ECO:0000256" key="2">
    <source>
        <dbReference type="ARBA" id="ARBA00022692"/>
    </source>
</evidence>
<evidence type="ECO:0000313" key="9">
    <source>
        <dbReference type="Proteomes" id="UP000092649"/>
    </source>
</evidence>
<protein>
    <recommendedName>
        <fullName evidence="10">POTRA domain-containing protein</fullName>
    </recommendedName>
</protein>
<dbReference type="PANTHER" id="PTHR34597">
    <property type="entry name" value="SLR1661 PROTEIN"/>
    <property type="match status" value="1"/>
</dbReference>
<evidence type="ECO:0000256" key="4">
    <source>
        <dbReference type="SAM" id="MobiDB-lite"/>
    </source>
</evidence>
<sequence length="556" mass="61847">MKLTNMQKIKRFACITSCLGCLPVLAQGAQTTPPSQNLPSADNPSLQLNRVQEELERQRLQQRISNDKPTANISGQSRSKTQKTLPDIRFQLNGINLPASQILSKEELNTVINKYVGHEISLRDLYIIVDEINALYDAKGYSNARAILTPQTIKKGVVSIDLVEGKTGNIKLTGNNSTREAYILNRLNLVKGQVANLNQLNDDLVLFNATNDAQLALVLKAGEELGTTDYGIQVQEPQRHVIRFFSDNAGSENNGRYRYGVSLYNASLTGNRDAFSATFMGSKGTRSGAFSYFAPISTRGTKLGLSYSTNRVKVVSGDLEPLDVEGRGHAIGVSLVHPIQVTNTVKAQVGLEYNYQRSKTDFSSNPWVDDKGNSVSAFYDRLSYGERSAFYQKYSYKYGRSVNILEENNRYGKFVTNYFYQKGFTNNQLFSARLDLQLASKHYLPSAEQFYIGGMYSVRGYVESLLGGDNGVNASVEHAIPILDGKVNTYLFSDYGYVWGENAYQDRTLWSTGIGFKGSITKYFSFNAGVGVPLKTTINDQEVDTARFHFSVNTQF</sequence>
<dbReference type="Gene3D" id="3.10.20.310">
    <property type="entry name" value="membrane protein fhac"/>
    <property type="match status" value="1"/>
</dbReference>
<feature type="domain" description="Polypeptide-transport-associated ShlB-type" evidence="7">
    <location>
        <begin position="90"/>
        <end position="165"/>
    </location>
</feature>
<feature type="signal peptide" evidence="5">
    <location>
        <begin position="1"/>
        <end position="26"/>
    </location>
</feature>
<evidence type="ECO:0000256" key="3">
    <source>
        <dbReference type="ARBA" id="ARBA00023237"/>
    </source>
</evidence>
<evidence type="ECO:0000256" key="5">
    <source>
        <dbReference type="SAM" id="SignalP"/>
    </source>
</evidence>
<dbReference type="InterPro" id="IPR051544">
    <property type="entry name" value="TPS_OM_transporter"/>
</dbReference>
<organism evidence="8 9">
    <name type="scientific">Gallibacterium salpingitidis</name>
    <dbReference type="NCBI Taxonomy" id="505341"/>
    <lineage>
        <taxon>Bacteria</taxon>
        <taxon>Pseudomonadati</taxon>
        <taxon>Pseudomonadota</taxon>
        <taxon>Gammaproteobacteria</taxon>
        <taxon>Pasteurellales</taxon>
        <taxon>Pasteurellaceae</taxon>
        <taxon>Gallibacterium</taxon>
    </lineage>
</organism>
<feature type="region of interest" description="Disordered" evidence="4">
    <location>
        <begin position="61"/>
        <end position="81"/>
    </location>
</feature>
<dbReference type="PANTHER" id="PTHR34597:SF1">
    <property type="entry name" value="HEME_HEMOPEXIN TRANSPORTER PROTEIN HUXB"/>
    <property type="match status" value="1"/>
</dbReference>
<feature type="compositionally biased region" description="Polar residues" evidence="4">
    <location>
        <begin position="67"/>
        <end position="81"/>
    </location>
</feature>
<dbReference type="EMBL" id="JTJL01000013">
    <property type="protein sequence ID" value="OBW95314.1"/>
    <property type="molecule type" value="Genomic_DNA"/>
</dbReference>
<evidence type="ECO:0000313" key="8">
    <source>
        <dbReference type="EMBL" id="OBW95314.1"/>
    </source>
</evidence>
<keyword evidence="1" id="KW-0472">Membrane</keyword>
<keyword evidence="3" id="KW-0998">Cell outer membrane</keyword>
<feature type="domain" description="Haemolysin activator HlyB C-terminal" evidence="6">
    <location>
        <begin position="227"/>
        <end position="518"/>
    </location>
</feature>
<dbReference type="InterPro" id="IPR005565">
    <property type="entry name" value="Hemolysn_activator_HlyB_C"/>
</dbReference>
<dbReference type="RefSeq" id="WP_066106360.1">
    <property type="nucleotide sequence ID" value="NZ_JTJL01000013.1"/>
</dbReference>
<dbReference type="Pfam" id="PF03865">
    <property type="entry name" value="ShlB"/>
    <property type="match status" value="1"/>
</dbReference>
<keyword evidence="9" id="KW-1185">Reference proteome</keyword>
<dbReference type="Proteomes" id="UP000092649">
    <property type="component" value="Unassembled WGS sequence"/>
</dbReference>
<evidence type="ECO:0000259" key="6">
    <source>
        <dbReference type="Pfam" id="PF03865"/>
    </source>
</evidence>
<reference evidence="8 9" key="1">
    <citation type="submission" date="2014-11" db="EMBL/GenBank/DDBJ databases">
        <title>Pan-genome of Gallibacterium spp.</title>
        <authorList>
            <person name="Kudirkiene E."/>
            <person name="Bojesen A.M."/>
        </authorList>
    </citation>
    <scope>NUCLEOTIDE SEQUENCE [LARGE SCALE GENOMIC DNA]</scope>
    <source>
        <strain evidence="8 9">F150</strain>
    </source>
</reference>
<evidence type="ECO:0000259" key="7">
    <source>
        <dbReference type="Pfam" id="PF08479"/>
    </source>
</evidence>
<dbReference type="Pfam" id="PF08479">
    <property type="entry name" value="POTRA_2"/>
    <property type="match status" value="1"/>
</dbReference>
<name>A0A1A7P259_9PAST</name>
<dbReference type="AlphaFoldDB" id="A0A1A7P259"/>
<dbReference type="GO" id="GO:0008320">
    <property type="term" value="F:protein transmembrane transporter activity"/>
    <property type="evidence" value="ECO:0007669"/>
    <property type="project" value="TreeGrafter"/>
</dbReference>
<comment type="caution">
    <text evidence="8">The sequence shown here is derived from an EMBL/GenBank/DDBJ whole genome shotgun (WGS) entry which is preliminary data.</text>
</comment>
<dbReference type="OrthoDB" id="290122at2"/>